<proteinExistence type="predicted"/>
<dbReference type="Pfam" id="PF00535">
    <property type="entry name" value="Glycos_transf_2"/>
    <property type="match status" value="1"/>
</dbReference>
<evidence type="ECO:0000313" key="2">
    <source>
        <dbReference type="EMBL" id="MCG7508151.1"/>
    </source>
</evidence>
<evidence type="ECO:0000259" key="1">
    <source>
        <dbReference type="Pfam" id="PF00535"/>
    </source>
</evidence>
<protein>
    <submittedName>
        <fullName evidence="2">Glycosyltransferase family 2 protein</fullName>
    </submittedName>
</protein>
<dbReference type="RefSeq" id="WP_239369670.1">
    <property type="nucleotide sequence ID" value="NZ_JAKREW010000035.1"/>
</dbReference>
<dbReference type="SUPFAM" id="SSF53448">
    <property type="entry name" value="Nucleotide-diphospho-sugar transferases"/>
    <property type="match status" value="1"/>
</dbReference>
<comment type="caution">
    <text evidence="2">The sequence shown here is derived from an EMBL/GenBank/DDBJ whole genome shotgun (WGS) entry which is preliminary data.</text>
</comment>
<dbReference type="PANTHER" id="PTHR43685:SF2">
    <property type="entry name" value="GLYCOSYLTRANSFERASE 2-LIKE DOMAIN-CONTAINING PROTEIN"/>
    <property type="match status" value="1"/>
</dbReference>
<keyword evidence="3" id="KW-1185">Reference proteome</keyword>
<dbReference type="InterPro" id="IPR001173">
    <property type="entry name" value="Glyco_trans_2-like"/>
</dbReference>
<accession>A0ABS9QL49</accession>
<dbReference type="PANTHER" id="PTHR43685">
    <property type="entry name" value="GLYCOSYLTRANSFERASE"/>
    <property type="match status" value="1"/>
</dbReference>
<sequence length="294" mass="33293">MTDVSVVLAAYNEQRWIRAAVESILAQEGLEFELIVVDDNSTDETYSILSEIESRSTRLKVVKNPKKGKVSAFNFGVAMARGDWVCLFAGDDVMPEGSLAARWRGISDVNSERPVVGLCRIQQISEVKSQDGIIVPKDPLKGVMSGQSYLMDRRAVKEVFPVPEQFPNEDTWIEIAIIYLSFHVIHTPVIGCFWRVHEGNSINYLSDFTTFHKRIGIRMSAYRVFLDRRGTEMASEARHRLEARAACEEARSRGSIIGILASGASIRDKLRALLLVNPFMYRIRSRFYRLISGW</sequence>
<reference evidence="2 3" key="1">
    <citation type="submission" date="2022-02" db="EMBL/GenBank/DDBJ databases">
        <title>Draft genome sequence of Mezorhizobium retamae strain IRAMC:0171 isolated from Retama raetam nodules.</title>
        <authorList>
            <person name="Bengaied R."/>
            <person name="Sbissi I."/>
            <person name="Huber K."/>
            <person name="Ghodbane F."/>
            <person name="Nouioui I."/>
            <person name="Tarhouni M."/>
            <person name="Gtari M."/>
        </authorList>
    </citation>
    <scope>NUCLEOTIDE SEQUENCE [LARGE SCALE GENOMIC DNA]</scope>
    <source>
        <strain evidence="2 3">IRAMC:0171</strain>
    </source>
</reference>
<name>A0ABS9QL49_9HYPH</name>
<organism evidence="2 3">
    <name type="scientific">Mesorhizobium retamae</name>
    <dbReference type="NCBI Taxonomy" id="2912854"/>
    <lineage>
        <taxon>Bacteria</taxon>
        <taxon>Pseudomonadati</taxon>
        <taxon>Pseudomonadota</taxon>
        <taxon>Alphaproteobacteria</taxon>
        <taxon>Hyphomicrobiales</taxon>
        <taxon>Phyllobacteriaceae</taxon>
        <taxon>Mesorhizobium</taxon>
    </lineage>
</organism>
<feature type="domain" description="Glycosyltransferase 2-like" evidence="1">
    <location>
        <begin position="5"/>
        <end position="100"/>
    </location>
</feature>
<dbReference type="InterPro" id="IPR029044">
    <property type="entry name" value="Nucleotide-diphossugar_trans"/>
</dbReference>
<dbReference type="EMBL" id="JAKREW010000035">
    <property type="protein sequence ID" value="MCG7508151.1"/>
    <property type="molecule type" value="Genomic_DNA"/>
</dbReference>
<dbReference type="Proteomes" id="UP001201701">
    <property type="component" value="Unassembled WGS sequence"/>
</dbReference>
<gene>
    <name evidence="2" type="ORF">L4923_24215</name>
</gene>
<dbReference type="InterPro" id="IPR050834">
    <property type="entry name" value="Glycosyltransf_2"/>
</dbReference>
<dbReference type="Gene3D" id="3.90.550.10">
    <property type="entry name" value="Spore Coat Polysaccharide Biosynthesis Protein SpsA, Chain A"/>
    <property type="match status" value="1"/>
</dbReference>
<evidence type="ECO:0000313" key="3">
    <source>
        <dbReference type="Proteomes" id="UP001201701"/>
    </source>
</evidence>